<protein>
    <submittedName>
        <fullName evidence="1">11622_t:CDS:1</fullName>
    </submittedName>
</protein>
<accession>A0ABM8VZT6</accession>
<dbReference type="Proteomes" id="UP000789901">
    <property type="component" value="Unassembled WGS sequence"/>
</dbReference>
<proteinExistence type="predicted"/>
<name>A0ABM8VZT6_GIGMA</name>
<gene>
    <name evidence="1" type="ORF">GMARGA_LOCUS1599</name>
</gene>
<evidence type="ECO:0000313" key="2">
    <source>
        <dbReference type="Proteomes" id="UP000789901"/>
    </source>
</evidence>
<keyword evidence="2" id="KW-1185">Reference proteome</keyword>
<dbReference type="EMBL" id="CAJVQB010000430">
    <property type="protein sequence ID" value="CAG8488446.1"/>
    <property type="molecule type" value="Genomic_DNA"/>
</dbReference>
<comment type="caution">
    <text evidence="1">The sequence shown here is derived from an EMBL/GenBank/DDBJ whole genome shotgun (WGS) entry which is preliminary data.</text>
</comment>
<evidence type="ECO:0000313" key="1">
    <source>
        <dbReference type="EMBL" id="CAG8488446.1"/>
    </source>
</evidence>
<sequence>MEGSLDSIWEALEKGILEIVMKHILKKKICKTRVVRDSKKRPSLDKLIVELGRWVRKGKRKIGSDMTEEDRKDFGLFRENIEKRYRGLEQMVKILFNKNSDKIEKEKLKQIEWYIERRYQMIDREQGRIIKSLLKKPFNHAVVDKLLENQNNTRFRRRCFDSDALGEEWAQVYAPLERVQEK</sequence>
<reference evidence="1 2" key="1">
    <citation type="submission" date="2021-06" db="EMBL/GenBank/DDBJ databases">
        <authorList>
            <person name="Kallberg Y."/>
            <person name="Tangrot J."/>
            <person name="Rosling A."/>
        </authorList>
    </citation>
    <scope>NUCLEOTIDE SEQUENCE [LARGE SCALE GENOMIC DNA]</scope>
    <source>
        <strain evidence="1 2">120-4 pot B 10/14</strain>
    </source>
</reference>
<organism evidence="1 2">
    <name type="scientific">Gigaspora margarita</name>
    <dbReference type="NCBI Taxonomy" id="4874"/>
    <lineage>
        <taxon>Eukaryota</taxon>
        <taxon>Fungi</taxon>
        <taxon>Fungi incertae sedis</taxon>
        <taxon>Mucoromycota</taxon>
        <taxon>Glomeromycotina</taxon>
        <taxon>Glomeromycetes</taxon>
        <taxon>Diversisporales</taxon>
        <taxon>Gigasporaceae</taxon>
        <taxon>Gigaspora</taxon>
    </lineage>
</organism>